<feature type="active site" description="Glycyl thioester intermediate" evidence="3">
    <location>
        <position position="96"/>
    </location>
</feature>
<keyword evidence="1" id="KW-0808">Transferase</keyword>
<organism evidence="6 7">
    <name type="scientific">Anncaliia algerae PRA339</name>
    <dbReference type="NCBI Taxonomy" id="1288291"/>
    <lineage>
        <taxon>Eukaryota</taxon>
        <taxon>Fungi</taxon>
        <taxon>Fungi incertae sedis</taxon>
        <taxon>Microsporidia</taxon>
        <taxon>Tubulinosematoidea</taxon>
        <taxon>Tubulinosematidae</taxon>
        <taxon>Anncaliia</taxon>
    </lineage>
</organism>
<gene>
    <name evidence="6" type="ORF">H312_01786</name>
</gene>
<keyword evidence="7" id="KW-1185">Reference proteome</keyword>
<evidence type="ECO:0000256" key="4">
    <source>
        <dbReference type="RuleBase" id="RU362109"/>
    </source>
</evidence>
<evidence type="ECO:0000313" key="7">
    <source>
        <dbReference type="Proteomes" id="UP000030655"/>
    </source>
</evidence>
<dbReference type="Proteomes" id="UP000030655">
    <property type="component" value="Unassembled WGS sequence"/>
</dbReference>
<evidence type="ECO:0000256" key="2">
    <source>
        <dbReference type="ARBA" id="ARBA00022786"/>
    </source>
</evidence>
<evidence type="ECO:0000256" key="3">
    <source>
        <dbReference type="PROSITE-ProRule" id="PRU10133"/>
    </source>
</evidence>
<keyword evidence="2 4" id="KW-0833">Ubl conjugation pathway</keyword>
<comment type="similarity">
    <text evidence="4">Belongs to the ubiquitin-conjugating enzyme family.</text>
</comment>
<reference evidence="7" key="1">
    <citation type="submission" date="2013-02" db="EMBL/GenBank/DDBJ databases">
        <authorList>
            <consortium name="The Broad Institute Genome Sequencing Platform"/>
            <person name="Cuomo C."/>
            <person name="Becnel J."/>
            <person name="Sanscrainte N."/>
            <person name="Walker B."/>
            <person name="Young S.K."/>
            <person name="Zeng Q."/>
            <person name="Gargeya S."/>
            <person name="Fitzgerald M."/>
            <person name="Haas B."/>
            <person name="Abouelleil A."/>
            <person name="Alvarado L."/>
            <person name="Arachchi H.M."/>
            <person name="Berlin A.M."/>
            <person name="Chapman S.B."/>
            <person name="Dewar J."/>
            <person name="Goldberg J."/>
            <person name="Griggs A."/>
            <person name="Gujja S."/>
            <person name="Hansen M."/>
            <person name="Howarth C."/>
            <person name="Imamovic A."/>
            <person name="Larimer J."/>
            <person name="McCowan C."/>
            <person name="Murphy C."/>
            <person name="Neiman D."/>
            <person name="Pearson M."/>
            <person name="Priest M."/>
            <person name="Roberts A."/>
            <person name="Saif S."/>
            <person name="Shea T."/>
            <person name="Sisk P."/>
            <person name="Sykes S."/>
            <person name="Wortman J."/>
            <person name="Nusbaum C."/>
            <person name="Birren B."/>
        </authorList>
    </citation>
    <scope>NUCLEOTIDE SEQUENCE [LARGE SCALE GENOMIC DNA]</scope>
    <source>
        <strain evidence="7">PRA339</strain>
    </source>
</reference>
<dbReference type="SUPFAM" id="SSF54495">
    <property type="entry name" value="UBC-like"/>
    <property type="match status" value="1"/>
</dbReference>
<dbReference type="HOGENOM" id="CLU_030988_10_1_1"/>
<dbReference type="Pfam" id="PF00179">
    <property type="entry name" value="UQ_con"/>
    <property type="match status" value="1"/>
</dbReference>
<dbReference type="SMART" id="SM00212">
    <property type="entry name" value="UBCc"/>
    <property type="match status" value="1"/>
</dbReference>
<accession>A0A059F198</accession>
<name>A0A059F198_9MICR</name>
<dbReference type="EMBL" id="KK365162">
    <property type="protein sequence ID" value="KCZ80779.1"/>
    <property type="molecule type" value="Genomic_DNA"/>
</dbReference>
<keyword evidence="4" id="KW-0547">Nucleotide-binding</keyword>
<keyword evidence="4" id="KW-0067">ATP-binding</keyword>
<evidence type="ECO:0000256" key="1">
    <source>
        <dbReference type="ARBA" id="ARBA00022679"/>
    </source>
</evidence>
<dbReference type="InterPro" id="IPR016135">
    <property type="entry name" value="UBQ-conjugating_enzyme/RWD"/>
</dbReference>
<dbReference type="Gene3D" id="3.10.110.10">
    <property type="entry name" value="Ubiquitin Conjugating Enzyme"/>
    <property type="match status" value="1"/>
</dbReference>
<dbReference type="AlphaFoldDB" id="A0A059F198"/>
<dbReference type="GO" id="GO:0016740">
    <property type="term" value="F:transferase activity"/>
    <property type="evidence" value="ECO:0007669"/>
    <property type="project" value="UniProtKB-KW"/>
</dbReference>
<dbReference type="InterPro" id="IPR050113">
    <property type="entry name" value="Ub_conjugating_enzyme"/>
</dbReference>
<dbReference type="PROSITE" id="PS00183">
    <property type="entry name" value="UBC_1"/>
    <property type="match status" value="1"/>
</dbReference>
<evidence type="ECO:0000313" key="6">
    <source>
        <dbReference type="EMBL" id="KCZ80779.1"/>
    </source>
</evidence>
<dbReference type="GO" id="GO:0005524">
    <property type="term" value="F:ATP binding"/>
    <property type="evidence" value="ECO:0007669"/>
    <property type="project" value="UniProtKB-UniRule"/>
</dbReference>
<dbReference type="VEuPathDB" id="MicrosporidiaDB:H312_01786"/>
<dbReference type="InterPro" id="IPR000608">
    <property type="entry name" value="UBC"/>
</dbReference>
<dbReference type="STRING" id="1288291.A0A059F198"/>
<sequence>MAKQNPTFLKRLMTEEKELRKENGKFGYLAYPRQRGEQVDYLKWDVFIDGPSESPYEGTCLHAELEFTTQYPISPPKMKFISKMFHPNIYDNGDVCISILHDRVDDFILNDNPDERWSPVLNIGSITLSVTSILYQPNINSPANVDAAKLYRENYKEYEKKVRELALKETVDINSLLDAYK</sequence>
<reference evidence="6 7" key="2">
    <citation type="submission" date="2014-03" db="EMBL/GenBank/DDBJ databases">
        <title>The Genome Sequence of Anncaliia algerae insect isolate PRA339.</title>
        <authorList>
            <consortium name="The Broad Institute Genome Sequencing Platform"/>
            <consortium name="The Broad Institute Genome Sequencing Center for Infectious Disease"/>
            <person name="Cuomo C."/>
            <person name="Becnel J."/>
            <person name="Sanscrainte N."/>
            <person name="Walker B."/>
            <person name="Young S.K."/>
            <person name="Zeng Q."/>
            <person name="Gargeya S."/>
            <person name="Fitzgerald M."/>
            <person name="Haas B."/>
            <person name="Abouelleil A."/>
            <person name="Alvarado L."/>
            <person name="Arachchi H.M."/>
            <person name="Berlin A.M."/>
            <person name="Chapman S.B."/>
            <person name="Dewar J."/>
            <person name="Goldberg J."/>
            <person name="Griggs A."/>
            <person name="Gujja S."/>
            <person name="Hansen M."/>
            <person name="Howarth C."/>
            <person name="Imamovic A."/>
            <person name="Larimer J."/>
            <person name="McCowan C."/>
            <person name="Murphy C."/>
            <person name="Neiman D."/>
            <person name="Pearson M."/>
            <person name="Priest M."/>
            <person name="Roberts A."/>
            <person name="Saif S."/>
            <person name="Shea T."/>
            <person name="Sisk P."/>
            <person name="Sykes S."/>
            <person name="Wortman J."/>
            <person name="Nusbaum C."/>
            <person name="Birren B."/>
        </authorList>
    </citation>
    <scope>NUCLEOTIDE SEQUENCE [LARGE SCALE GENOMIC DNA]</scope>
    <source>
        <strain evidence="6 7">PRA339</strain>
    </source>
</reference>
<protein>
    <recommendedName>
        <fullName evidence="5">UBC core domain-containing protein</fullName>
    </recommendedName>
</protein>
<dbReference type="InterPro" id="IPR023313">
    <property type="entry name" value="UBQ-conjugating_AS"/>
</dbReference>
<evidence type="ECO:0000259" key="5">
    <source>
        <dbReference type="PROSITE" id="PS50127"/>
    </source>
</evidence>
<dbReference type="PROSITE" id="PS50127">
    <property type="entry name" value="UBC_2"/>
    <property type="match status" value="1"/>
</dbReference>
<dbReference type="OrthoDB" id="19692at2759"/>
<feature type="domain" description="UBC core" evidence="5">
    <location>
        <begin position="7"/>
        <end position="171"/>
    </location>
</feature>
<dbReference type="PANTHER" id="PTHR24067">
    <property type="entry name" value="UBIQUITIN-CONJUGATING ENZYME E2"/>
    <property type="match status" value="1"/>
</dbReference>
<proteinExistence type="inferred from homology"/>